<dbReference type="Proteomes" id="UP000324022">
    <property type="component" value="Unassembled WGS sequence"/>
</dbReference>
<evidence type="ECO:0000313" key="3">
    <source>
        <dbReference type="Proteomes" id="UP000324022"/>
    </source>
</evidence>
<protein>
    <submittedName>
        <fullName evidence="2">Uncharacterized protein</fullName>
    </submittedName>
</protein>
<organism evidence="2 3">
    <name type="scientific">Ustilago trichophora</name>
    <dbReference type="NCBI Taxonomy" id="86804"/>
    <lineage>
        <taxon>Eukaryota</taxon>
        <taxon>Fungi</taxon>
        <taxon>Dikarya</taxon>
        <taxon>Basidiomycota</taxon>
        <taxon>Ustilaginomycotina</taxon>
        <taxon>Ustilaginomycetes</taxon>
        <taxon>Ustilaginales</taxon>
        <taxon>Ustilaginaceae</taxon>
        <taxon>Ustilago</taxon>
    </lineage>
</organism>
<keyword evidence="1" id="KW-0732">Signal</keyword>
<sequence>MHFKPALYLTLTAVLLAAFIAPSSAKKDDEEHASKPDGANYACVMKSTSCKDPDHYTSLYFDHPSLTLKECHKDGFIKSWYNRLMPTKGKGQFVNTFYVITPPLPKELQKQNDECHDPRKKHGWSARMVRDLLQDAIDQQTSCEALVRCNNVRDVDEKCFLKHDEI</sequence>
<accession>A0A5C3DQS7</accession>
<gene>
    <name evidence="2" type="ORF">UTRI_00889_B</name>
</gene>
<reference evidence="2 3" key="1">
    <citation type="submission" date="2018-03" db="EMBL/GenBank/DDBJ databases">
        <authorList>
            <person name="Guldener U."/>
        </authorList>
    </citation>
    <scope>NUCLEOTIDE SEQUENCE [LARGE SCALE GENOMIC DNA]</scope>
    <source>
        <strain evidence="2 3">NBRC100155</strain>
    </source>
</reference>
<feature type="signal peptide" evidence="1">
    <location>
        <begin position="1"/>
        <end position="25"/>
    </location>
</feature>
<dbReference type="OrthoDB" id="10361096at2759"/>
<feature type="chain" id="PRO_5023067323" evidence="1">
    <location>
        <begin position="26"/>
        <end position="166"/>
    </location>
</feature>
<dbReference type="AlphaFoldDB" id="A0A5C3DQS7"/>
<evidence type="ECO:0000313" key="2">
    <source>
        <dbReference type="EMBL" id="SPO20492.1"/>
    </source>
</evidence>
<dbReference type="EMBL" id="OOIN01000001">
    <property type="protein sequence ID" value="SPO20492.1"/>
    <property type="molecule type" value="Genomic_DNA"/>
</dbReference>
<name>A0A5C3DQS7_9BASI</name>
<evidence type="ECO:0000256" key="1">
    <source>
        <dbReference type="SAM" id="SignalP"/>
    </source>
</evidence>
<proteinExistence type="predicted"/>
<keyword evidence="3" id="KW-1185">Reference proteome</keyword>